<dbReference type="CDD" id="cd11324">
    <property type="entry name" value="AmyAc_Amylosucrase"/>
    <property type="match status" value="1"/>
</dbReference>
<dbReference type="GO" id="GO:0005975">
    <property type="term" value="P:carbohydrate metabolic process"/>
    <property type="evidence" value="ECO:0007669"/>
    <property type="project" value="InterPro"/>
</dbReference>
<dbReference type="AlphaFoldDB" id="G9WU91"/>
<dbReference type="Pfam" id="PF00128">
    <property type="entry name" value="Alpha-amylase"/>
    <property type="match status" value="1"/>
</dbReference>
<dbReference type="RefSeq" id="WP_009536483.1">
    <property type="nucleotide sequence ID" value="NZ_JH414504.1"/>
</dbReference>
<gene>
    <name evidence="3" type="ORF">HMPREF9624_00601</name>
</gene>
<keyword evidence="4" id="KW-1185">Reference proteome</keyword>
<organism evidence="3 4">
    <name type="scientific">Oribacterium asaccharolyticum ACB7</name>
    <dbReference type="NCBI Taxonomy" id="796944"/>
    <lineage>
        <taxon>Bacteria</taxon>
        <taxon>Bacillati</taxon>
        <taxon>Bacillota</taxon>
        <taxon>Clostridia</taxon>
        <taxon>Lachnospirales</taxon>
        <taxon>Lachnospiraceae</taxon>
        <taxon>Oribacterium</taxon>
    </lineage>
</organism>
<dbReference type="HOGENOM" id="CLU_022796_0_0_9"/>
<dbReference type="InterPro" id="IPR013780">
    <property type="entry name" value="Glyco_hydro_b"/>
</dbReference>
<dbReference type="EMBL" id="AFZD01000016">
    <property type="protein sequence ID" value="EHL12294.1"/>
    <property type="molecule type" value="Genomic_DNA"/>
</dbReference>
<dbReference type="InterPro" id="IPR017853">
    <property type="entry name" value="GH"/>
</dbReference>
<dbReference type="PANTHER" id="PTHR10357">
    <property type="entry name" value="ALPHA-AMYLASE FAMILY MEMBER"/>
    <property type="match status" value="1"/>
</dbReference>
<feature type="region of interest" description="Disordered" evidence="1">
    <location>
        <begin position="1"/>
        <end position="60"/>
    </location>
</feature>
<dbReference type="GO" id="GO:0047669">
    <property type="term" value="F:amylosucrase activity"/>
    <property type="evidence" value="ECO:0007669"/>
    <property type="project" value="InterPro"/>
</dbReference>
<proteinExistence type="predicted"/>
<dbReference type="InterPro" id="IPR006047">
    <property type="entry name" value="GH13_cat_dom"/>
</dbReference>
<reference evidence="3 4" key="1">
    <citation type="submission" date="2011-08" db="EMBL/GenBank/DDBJ databases">
        <title>The Genome Sequence of Oribacterium sp. ACB7.</title>
        <authorList>
            <consortium name="The Broad Institute Genome Sequencing Platform"/>
            <person name="Earl A."/>
            <person name="Ward D."/>
            <person name="Feldgarden M."/>
            <person name="Gevers D."/>
            <person name="Sizova M."/>
            <person name="Hazen A."/>
            <person name="Epstein S."/>
            <person name="Young S.K."/>
            <person name="Zeng Q."/>
            <person name="Gargeya S."/>
            <person name="Fitzgerald M."/>
            <person name="Haas B."/>
            <person name="Abouelleil A."/>
            <person name="Alvarado L."/>
            <person name="Arachchi H.M."/>
            <person name="Berlin A."/>
            <person name="Brown A."/>
            <person name="Chapman S.B."/>
            <person name="Chen Z."/>
            <person name="Dunbar C."/>
            <person name="Freedman E."/>
            <person name="Gearin G."/>
            <person name="Gellesch M."/>
            <person name="Goldberg J."/>
            <person name="Griggs A."/>
            <person name="Gujja S."/>
            <person name="Heiman D."/>
            <person name="Howarth C."/>
            <person name="Larson L."/>
            <person name="Lui A."/>
            <person name="MacDonald P.J.P."/>
            <person name="Montmayeur A."/>
            <person name="Murphy C."/>
            <person name="Neiman D."/>
            <person name="Pearson M."/>
            <person name="Priest M."/>
            <person name="Roberts A."/>
            <person name="Saif S."/>
            <person name="Shea T."/>
            <person name="Shenoy N."/>
            <person name="Sisk P."/>
            <person name="Stolte C."/>
            <person name="Sykes S."/>
            <person name="Wortman J."/>
            <person name="Nusbaum C."/>
            <person name="Birren B."/>
        </authorList>
    </citation>
    <scope>NUCLEOTIDE SEQUENCE [LARGE SCALE GENOMIC DNA]</scope>
    <source>
        <strain evidence="3 4">ACB7</strain>
    </source>
</reference>
<dbReference type="Gene3D" id="3.20.20.80">
    <property type="entry name" value="Glycosidases"/>
    <property type="match status" value="1"/>
</dbReference>
<evidence type="ECO:0000313" key="3">
    <source>
        <dbReference type="EMBL" id="EHL12294.1"/>
    </source>
</evidence>
<evidence type="ECO:0000259" key="2">
    <source>
        <dbReference type="SMART" id="SM00642"/>
    </source>
</evidence>
<dbReference type="InterPro" id="IPR045857">
    <property type="entry name" value="O16G_dom_2"/>
</dbReference>
<dbReference type="Gene3D" id="3.90.400.10">
    <property type="entry name" value="Oligo-1,6-glucosidase, Domain 2"/>
    <property type="match status" value="1"/>
</dbReference>
<dbReference type="Gene3D" id="1.10.1740.10">
    <property type="match status" value="1"/>
</dbReference>
<dbReference type="SUPFAM" id="SSF51445">
    <property type="entry name" value="(Trans)glycosidases"/>
    <property type="match status" value="1"/>
</dbReference>
<dbReference type="SMART" id="SM00642">
    <property type="entry name" value="Aamy"/>
    <property type="match status" value="1"/>
</dbReference>
<sequence length="677" mass="78404">MKSGSASEKSAGKGKDGSVMPKTETVRSKKKTLSKTLEKTVKKTRQKIDKTEEKRTAEKDSLSLKERAEISYRNRLKKHYDEMKWLYHELYHGADEAFQYLLGLLEKYALSREEDLLILDEERMAKPNWYKNNEQIGTLLYVDHFATNLQGVEKNLSYLKESGFNYLQIMPILESPKGKSDGGYAVSDYRKVQPELGSMEDLRSLSKACHKDGMIIGLDFVMNHTSEEHEWARRARGGEKEFQDRFFVFDDWGIPNEFEKTVPQVFPESAPGNFTYYEDMHKVVMTTFYPYQWDLNYANFMVFNDMLETALYFCNQGTDVFRLDAVPYIWKRLGTNCRNLPEVHTLVRLFRMAIEIVAPGVLLLGEVVMEPTKVMPYFGTDEKPECHLLYNVTTMATTWHTLATQDTRLLQHQLGQIFTLPKDKIFLNYLRCHDDIGWGLDYEFLAQFDMAEVPHKAFLNAYFRGFADFSEARGELYNDDPLKGDARLCGTTASLCGIEAGVKEGNQEKIDAAIRLDLMLHAFLLSQSGIPVLYSGDEIAMENDYSYHDDPLKRHDSRYLHRGNFPWDKAAKRKKKGTVEEKLYSGILRLEAMRRKNKAFSAMADTWIIDTKNIHVLAFGRYYEGEKILCFYNFSVSDEIAYVSEVEDYVNVFTNEGMKARDLRIPSHDFLWLKTSF</sequence>
<feature type="domain" description="Glycosyl hydrolase family 13 catalytic" evidence="2">
    <location>
        <begin position="139"/>
        <end position="594"/>
    </location>
</feature>
<dbReference type="Gene3D" id="2.60.40.1180">
    <property type="entry name" value="Golgi alpha-mannosidase II"/>
    <property type="match status" value="1"/>
</dbReference>
<evidence type="ECO:0000256" key="1">
    <source>
        <dbReference type="SAM" id="MobiDB-lite"/>
    </source>
</evidence>
<dbReference type="Proteomes" id="UP000003527">
    <property type="component" value="Unassembled WGS sequence"/>
</dbReference>
<dbReference type="PATRIC" id="fig|796944.3.peg.1310"/>
<comment type="caution">
    <text evidence="3">The sequence shown here is derived from an EMBL/GenBank/DDBJ whole genome shotgun (WGS) entry which is preliminary data.</text>
</comment>
<feature type="compositionally biased region" description="Basic and acidic residues" evidence="1">
    <location>
        <begin position="36"/>
        <end position="60"/>
    </location>
</feature>
<protein>
    <recommendedName>
        <fullName evidence="2">Glycosyl hydrolase family 13 catalytic domain-containing protein</fullName>
    </recommendedName>
</protein>
<name>G9WU91_9FIRM</name>
<evidence type="ECO:0000313" key="4">
    <source>
        <dbReference type="Proteomes" id="UP000003527"/>
    </source>
</evidence>
<dbReference type="InterPro" id="IPR044077">
    <property type="entry name" value="Amylosucrase"/>
</dbReference>
<accession>G9WU91</accession>
<dbReference type="PANTHER" id="PTHR10357:SF213">
    <property type="entry name" value="ALPHA AMYLASE CATALYTIC REGION"/>
    <property type="match status" value="1"/>
</dbReference>